<comment type="caution">
    <text evidence="2">The sequence shown here is derived from an EMBL/GenBank/DDBJ whole genome shotgun (WGS) entry which is preliminary data.</text>
</comment>
<dbReference type="Proteomes" id="UP000183760">
    <property type="component" value="Unassembled WGS sequence"/>
</dbReference>
<reference evidence="2 5" key="2">
    <citation type="submission" date="2019-07" db="EMBL/GenBank/DDBJ databases">
        <title>Whole genome shotgun sequence of Myxococcus fulvus NBRC 100333.</title>
        <authorList>
            <person name="Hosoyama A."/>
            <person name="Uohara A."/>
            <person name="Ohji S."/>
            <person name="Ichikawa N."/>
        </authorList>
    </citation>
    <scope>NUCLEOTIDE SEQUENCE [LARGE SCALE GENOMIC DNA]</scope>
    <source>
        <strain evidence="2 5">NBRC 100333</strain>
    </source>
</reference>
<dbReference type="SMART" id="SM00894">
    <property type="entry name" value="Excalibur"/>
    <property type="match status" value="1"/>
</dbReference>
<proteinExistence type="predicted"/>
<dbReference type="STRING" id="1334629.MFUL124B02_13555"/>
<sequence length="108" mass="11756">MHNLLFVSWMFLAVFLTGCGRLLGLDCIDTNCSDYPTRLAAQMDYEADPECRADLDADHDGVACEEDTRDEVHCSSASGCQCSGKNRDACFADASCCLWVVGRGCGCR</sequence>
<dbReference type="Pfam" id="PF05901">
    <property type="entry name" value="Excalibur"/>
    <property type="match status" value="1"/>
</dbReference>
<dbReference type="Proteomes" id="UP000321514">
    <property type="component" value="Unassembled WGS sequence"/>
</dbReference>
<protein>
    <recommendedName>
        <fullName evidence="1">Excalibur calcium-binding domain-containing protein</fullName>
    </recommendedName>
</protein>
<keyword evidence="4" id="KW-1185">Reference proteome</keyword>
<gene>
    <name evidence="2" type="ORF">MFU01_53980</name>
    <name evidence="3" type="ORF">SAMN05443572_11037</name>
</gene>
<dbReference type="EMBL" id="BJXR01000038">
    <property type="protein sequence ID" value="GEN10361.1"/>
    <property type="molecule type" value="Genomic_DNA"/>
</dbReference>
<evidence type="ECO:0000259" key="1">
    <source>
        <dbReference type="SMART" id="SM00894"/>
    </source>
</evidence>
<dbReference type="InterPro" id="IPR008613">
    <property type="entry name" value="Excalibur_Ca-bd_domain"/>
</dbReference>
<organism evidence="2 5">
    <name type="scientific">Myxococcus fulvus</name>
    <dbReference type="NCBI Taxonomy" id="33"/>
    <lineage>
        <taxon>Bacteria</taxon>
        <taxon>Pseudomonadati</taxon>
        <taxon>Myxococcota</taxon>
        <taxon>Myxococcia</taxon>
        <taxon>Myxococcales</taxon>
        <taxon>Cystobacterineae</taxon>
        <taxon>Myxococcaceae</taxon>
        <taxon>Myxococcus</taxon>
    </lineage>
</organism>
<feature type="domain" description="Excalibur calcium-binding" evidence="1">
    <location>
        <begin position="28"/>
        <end position="65"/>
    </location>
</feature>
<evidence type="ECO:0000313" key="3">
    <source>
        <dbReference type="EMBL" id="SEU34328.1"/>
    </source>
</evidence>
<evidence type="ECO:0000313" key="5">
    <source>
        <dbReference type="Proteomes" id="UP000321514"/>
    </source>
</evidence>
<dbReference type="RefSeq" id="WP_074957694.1">
    <property type="nucleotide sequence ID" value="NZ_BJXR01000038.1"/>
</dbReference>
<dbReference type="OrthoDB" id="4337778at2"/>
<dbReference type="EMBL" id="FOIB01000010">
    <property type="protein sequence ID" value="SEU34328.1"/>
    <property type="molecule type" value="Genomic_DNA"/>
</dbReference>
<reference evidence="3 4" key="1">
    <citation type="submission" date="2016-10" db="EMBL/GenBank/DDBJ databases">
        <authorList>
            <person name="Varghese N."/>
            <person name="Submissions S."/>
        </authorList>
    </citation>
    <scope>NUCLEOTIDE SEQUENCE [LARGE SCALE GENOMIC DNA]</scope>
    <source>
        <strain evidence="3 4">DSM 16525</strain>
    </source>
</reference>
<evidence type="ECO:0000313" key="4">
    <source>
        <dbReference type="Proteomes" id="UP000183760"/>
    </source>
</evidence>
<name>A0A511T847_MYXFU</name>
<dbReference type="AlphaFoldDB" id="A0A511T847"/>
<evidence type="ECO:0000313" key="2">
    <source>
        <dbReference type="EMBL" id="GEN10361.1"/>
    </source>
</evidence>
<accession>A0A511T847</accession>